<dbReference type="GeneID" id="19119416"/>
<dbReference type="HOGENOM" id="CLU_169832_0_0_1"/>
<evidence type="ECO:0000313" key="4">
    <source>
        <dbReference type="Proteomes" id="UP000054032"/>
    </source>
</evidence>
<proteinExistence type="predicted"/>
<reference evidence="3 4" key="1">
    <citation type="journal article" date="2013" name="PLoS Genet.">
        <title>Comparative genome structure, secondary metabolite, and effector coding capacity across Cochliobolus pathogens.</title>
        <authorList>
            <person name="Condon B.J."/>
            <person name="Leng Y."/>
            <person name="Wu D."/>
            <person name="Bushley K.E."/>
            <person name="Ohm R.A."/>
            <person name="Otillar R."/>
            <person name="Martin J."/>
            <person name="Schackwitz W."/>
            <person name="Grimwood J."/>
            <person name="MohdZainudin N."/>
            <person name="Xue C."/>
            <person name="Wang R."/>
            <person name="Manning V.A."/>
            <person name="Dhillon B."/>
            <person name="Tu Z.J."/>
            <person name="Steffenson B.J."/>
            <person name="Salamov A."/>
            <person name="Sun H."/>
            <person name="Lowry S."/>
            <person name="LaButti K."/>
            <person name="Han J."/>
            <person name="Copeland A."/>
            <person name="Lindquist E."/>
            <person name="Barry K."/>
            <person name="Schmutz J."/>
            <person name="Baker S.E."/>
            <person name="Ciuffetti L.M."/>
            <person name="Grigoriev I.V."/>
            <person name="Zhong S."/>
            <person name="Turgeon B.G."/>
        </authorList>
    </citation>
    <scope>NUCLEOTIDE SEQUENCE [LARGE SCALE GENOMIC DNA]</scope>
    <source>
        <strain evidence="3 4">ATCC 44560</strain>
    </source>
</reference>
<evidence type="ECO:0000256" key="2">
    <source>
        <dbReference type="SAM" id="Phobius"/>
    </source>
</evidence>
<keyword evidence="2" id="KW-0812">Transmembrane</keyword>
<dbReference type="EMBL" id="KI964185">
    <property type="protein sequence ID" value="EUC40224.1"/>
    <property type="molecule type" value="Genomic_DNA"/>
</dbReference>
<evidence type="ECO:0000313" key="3">
    <source>
        <dbReference type="EMBL" id="EUC40224.1"/>
    </source>
</evidence>
<keyword evidence="2" id="KW-0472">Membrane</keyword>
<sequence>MNYAYTIILTITLVTLFCCFFGWCLMRSCRRVIDAEMHELACQRESASGASNKASSKVGSKTNSKVGSKANGK</sequence>
<feature type="transmembrane region" description="Helical" evidence="2">
    <location>
        <begin position="6"/>
        <end position="26"/>
    </location>
</feature>
<gene>
    <name evidence="3" type="ORF">COCMIDRAFT_109369</name>
</gene>
<keyword evidence="2" id="KW-1133">Transmembrane helix</keyword>
<feature type="region of interest" description="Disordered" evidence="1">
    <location>
        <begin position="45"/>
        <end position="73"/>
    </location>
</feature>
<name>W6YXG5_COCMI</name>
<keyword evidence="4" id="KW-1185">Reference proteome</keyword>
<organism evidence="3 4">
    <name type="scientific">Bipolaris oryzae ATCC 44560</name>
    <dbReference type="NCBI Taxonomy" id="930090"/>
    <lineage>
        <taxon>Eukaryota</taxon>
        <taxon>Fungi</taxon>
        <taxon>Dikarya</taxon>
        <taxon>Ascomycota</taxon>
        <taxon>Pezizomycotina</taxon>
        <taxon>Dothideomycetes</taxon>
        <taxon>Pleosporomycetidae</taxon>
        <taxon>Pleosporales</taxon>
        <taxon>Pleosporineae</taxon>
        <taxon>Pleosporaceae</taxon>
        <taxon>Bipolaris</taxon>
    </lineage>
</organism>
<dbReference type="RefSeq" id="XP_007693264.1">
    <property type="nucleotide sequence ID" value="XM_007695074.1"/>
</dbReference>
<accession>W6YXG5</accession>
<dbReference type="AlphaFoldDB" id="W6YXG5"/>
<feature type="compositionally biased region" description="Low complexity" evidence="1">
    <location>
        <begin position="46"/>
        <end position="61"/>
    </location>
</feature>
<evidence type="ECO:0000256" key="1">
    <source>
        <dbReference type="SAM" id="MobiDB-lite"/>
    </source>
</evidence>
<protein>
    <submittedName>
        <fullName evidence="3">Uncharacterized protein</fullName>
    </submittedName>
</protein>
<dbReference type="Proteomes" id="UP000054032">
    <property type="component" value="Unassembled WGS sequence"/>
</dbReference>
<dbReference type="KEGG" id="bor:COCMIDRAFT_109369"/>